<accession>A0A918LG89</accession>
<gene>
    <name evidence="1" type="ORF">GCM10010171_42650</name>
</gene>
<comment type="caution">
    <text evidence="1">The sequence shown here is derived from an EMBL/GenBank/DDBJ whole genome shotgun (WGS) entry which is preliminary data.</text>
</comment>
<evidence type="ECO:0000313" key="2">
    <source>
        <dbReference type="Proteomes" id="UP000660680"/>
    </source>
</evidence>
<proteinExistence type="predicted"/>
<dbReference type="EMBL" id="BMRB01000003">
    <property type="protein sequence ID" value="GGS43068.1"/>
    <property type="molecule type" value="Genomic_DNA"/>
</dbReference>
<dbReference type="RefSeq" id="WP_189212284.1">
    <property type="nucleotide sequence ID" value="NZ_BMRB01000003.1"/>
</dbReference>
<dbReference type="Pfam" id="PF13376">
    <property type="entry name" value="OmdA"/>
    <property type="match status" value="1"/>
</dbReference>
<organism evidence="1 2">
    <name type="scientific">Actinokineospora fastidiosa</name>
    <dbReference type="NCBI Taxonomy" id="1816"/>
    <lineage>
        <taxon>Bacteria</taxon>
        <taxon>Bacillati</taxon>
        <taxon>Actinomycetota</taxon>
        <taxon>Actinomycetes</taxon>
        <taxon>Pseudonocardiales</taxon>
        <taxon>Pseudonocardiaceae</taxon>
        <taxon>Actinokineospora</taxon>
    </lineage>
</organism>
<protein>
    <recommendedName>
        <fullName evidence="3">YdeI/OmpD-associated family protein</fullName>
    </recommendedName>
</protein>
<dbReference type="Proteomes" id="UP000660680">
    <property type="component" value="Unassembled WGS sequence"/>
</dbReference>
<name>A0A918LG89_9PSEU</name>
<sequence length="173" mass="19742">MNVTEWRTWLAEHGESETEVWLDIHPGLPYAVAVEHALCFGWIDSQAAGSRLRFTPRNPDSGWSRLNRDRAERMTAAGLMTPRGQALIDTAKATGMWEVGEIVPDDLRALLDRNTTARANFDRFPPSSKRLILEWIATAKRPETRRRRLIQTVDLAEENIRANHPRSRSTATR</sequence>
<dbReference type="AlphaFoldDB" id="A0A918LG89"/>
<keyword evidence="2" id="KW-1185">Reference proteome</keyword>
<reference evidence="1" key="1">
    <citation type="journal article" date="2014" name="Int. J. Syst. Evol. Microbiol.">
        <title>Complete genome sequence of Corynebacterium casei LMG S-19264T (=DSM 44701T), isolated from a smear-ripened cheese.</title>
        <authorList>
            <consortium name="US DOE Joint Genome Institute (JGI-PGF)"/>
            <person name="Walter F."/>
            <person name="Albersmeier A."/>
            <person name="Kalinowski J."/>
            <person name="Ruckert C."/>
        </authorList>
    </citation>
    <scope>NUCLEOTIDE SEQUENCE</scope>
    <source>
        <strain evidence="1">JCM 3276</strain>
    </source>
</reference>
<evidence type="ECO:0008006" key="3">
    <source>
        <dbReference type="Google" id="ProtNLM"/>
    </source>
</evidence>
<reference evidence="1" key="2">
    <citation type="submission" date="2020-09" db="EMBL/GenBank/DDBJ databases">
        <authorList>
            <person name="Sun Q."/>
            <person name="Ohkuma M."/>
        </authorList>
    </citation>
    <scope>NUCLEOTIDE SEQUENCE</scope>
    <source>
        <strain evidence="1">JCM 3276</strain>
    </source>
</reference>
<evidence type="ECO:0000313" key="1">
    <source>
        <dbReference type="EMBL" id="GGS43068.1"/>
    </source>
</evidence>